<dbReference type="InterPro" id="IPR003660">
    <property type="entry name" value="HAMP_dom"/>
</dbReference>
<keyword evidence="1 3" id="KW-0807">Transducer</keyword>
<accession>A0A1E8EVA5</accession>
<dbReference type="OrthoDB" id="1062at2"/>
<keyword evidence="5" id="KW-0812">Transmembrane</keyword>
<dbReference type="GO" id="GO:0004888">
    <property type="term" value="F:transmembrane signaling receptor activity"/>
    <property type="evidence" value="ECO:0007669"/>
    <property type="project" value="InterPro"/>
</dbReference>
<dbReference type="InterPro" id="IPR004090">
    <property type="entry name" value="Chemotax_Me-accpt_rcpt"/>
</dbReference>
<evidence type="ECO:0000259" key="7">
    <source>
        <dbReference type="PROSITE" id="PS50885"/>
    </source>
</evidence>
<dbReference type="SUPFAM" id="SSF58104">
    <property type="entry name" value="Methyl-accepting chemotaxis protein (MCP) signaling domain"/>
    <property type="match status" value="1"/>
</dbReference>
<feature type="transmembrane region" description="Helical" evidence="5">
    <location>
        <begin position="190"/>
        <end position="209"/>
    </location>
</feature>
<dbReference type="PANTHER" id="PTHR32089:SF112">
    <property type="entry name" value="LYSOZYME-LIKE PROTEIN-RELATED"/>
    <property type="match status" value="1"/>
</dbReference>
<dbReference type="AlphaFoldDB" id="A0A1E8EVA5"/>
<dbReference type="InterPro" id="IPR004089">
    <property type="entry name" value="MCPsignal_dom"/>
</dbReference>
<dbReference type="PANTHER" id="PTHR32089">
    <property type="entry name" value="METHYL-ACCEPTING CHEMOTAXIS PROTEIN MCPB"/>
    <property type="match status" value="1"/>
</dbReference>
<dbReference type="GO" id="GO:0007165">
    <property type="term" value="P:signal transduction"/>
    <property type="evidence" value="ECO:0007669"/>
    <property type="project" value="UniProtKB-KW"/>
</dbReference>
<gene>
    <name evidence="8" type="primary">mcp2_2</name>
    <name evidence="8" type="ORF">CLOACE_22450</name>
</gene>
<evidence type="ECO:0000256" key="2">
    <source>
        <dbReference type="ARBA" id="ARBA00029447"/>
    </source>
</evidence>
<dbReference type="STRING" id="1121290.CLAOCE_22450"/>
<protein>
    <submittedName>
        <fullName evidence="8">Methyl-accepting chemotaxis protein 2</fullName>
    </submittedName>
</protein>
<dbReference type="InterPro" id="IPR024478">
    <property type="entry name" value="HlyB_4HB_MCP"/>
</dbReference>
<dbReference type="PATRIC" id="fig|1121290.3.peg.2266"/>
<evidence type="ECO:0000259" key="6">
    <source>
        <dbReference type="PROSITE" id="PS50111"/>
    </source>
</evidence>
<dbReference type="RefSeq" id="WP_070111341.1">
    <property type="nucleotide sequence ID" value="NZ_LZFO01000057.1"/>
</dbReference>
<feature type="domain" description="HAMP" evidence="7">
    <location>
        <begin position="211"/>
        <end position="266"/>
    </location>
</feature>
<evidence type="ECO:0000313" key="8">
    <source>
        <dbReference type="EMBL" id="OFH99429.1"/>
    </source>
</evidence>
<dbReference type="GO" id="GO:0006935">
    <property type="term" value="P:chemotaxis"/>
    <property type="evidence" value="ECO:0007669"/>
    <property type="project" value="InterPro"/>
</dbReference>
<organism evidence="8 9">
    <name type="scientific">Clostridium acetireducens DSM 10703</name>
    <dbReference type="NCBI Taxonomy" id="1121290"/>
    <lineage>
        <taxon>Bacteria</taxon>
        <taxon>Bacillati</taxon>
        <taxon>Bacillota</taxon>
        <taxon>Clostridia</taxon>
        <taxon>Eubacteriales</taxon>
        <taxon>Clostridiaceae</taxon>
        <taxon>Clostridium</taxon>
    </lineage>
</organism>
<proteinExistence type="inferred from homology"/>
<dbReference type="Pfam" id="PF12729">
    <property type="entry name" value="4HB_MCP_1"/>
    <property type="match status" value="1"/>
</dbReference>
<dbReference type="EMBL" id="LZFO01000057">
    <property type="protein sequence ID" value="OFH99429.1"/>
    <property type="molecule type" value="Genomic_DNA"/>
</dbReference>
<feature type="coiled-coil region" evidence="4">
    <location>
        <begin position="497"/>
        <end position="566"/>
    </location>
</feature>
<dbReference type="GO" id="GO:0016020">
    <property type="term" value="C:membrane"/>
    <property type="evidence" value="ECO:0007669"/>
    <property type="project" value="InterPro"/>
</dbReference>
<dbReference type="SMART" id="SM00283">
    <property type="entry name" value="MA"/>
    <property type="match status" value="1"/>
</dbReference>
<evidence type="ECO:0000256" key="5">
    <source>
        <dbReference type="SAM" id="Phobius"/>
    </source>
</evidence>
<dbReference type="SMART" id="SM00304">
    <property type="entry name" value="HAMP"/>
    <property type="match status" value="1"/>
</dbReference>
<feature type="transmembrane region" description="Helical" evidence="5">
    <location>
        <begin position="12"/>
        <end position="34"/>
    </location>
</feature>
<reference evidence="8 9" key="1">
    <citation type="submission" date="2016-06" db="EMBL/GenBank/DDBJ databases">
        <title>Genome sequence of Clostridium acetireducens DSM 10703.</title>
        <authorList>
            <person name="Poehlein A."/>
            <person name="Fluechter S."/>
            <person name="Duerre P."/>
            <person name="Daniel R."/>
        </authorList>
    </citation>
    <scope>NUCLEOTIDE SEQUENCE [LARGE SCALE GENOMIC DNA]</scope>
    <source>
        <strain evidence="8 9">DSM 10703</strain>
    </source>
</reference>
<dbReference type="PROSITE" id="PS50111">
    <property type="entry name" value="CHEMOTAXIS_TRANSDUC_2"/>
    <property type="match status" value="1"/>
</dbReference>
<evidence type="ECO:0000313" key="9">
    <source>
        <dbReference type="Proteomes" id="UP000175744"/>
    </source>
</evidence>
<feature type="domain" description="Methyl-accepting transducer" evidence="6">
    <location>
        <begin position="278"/>
        <end position="522"/>
    </location>
</feature>
<dbReference type="Gene3D" id="1.10.287.950">
    <property type="entry name" value="Methyl-accepting chemotaxis protein"/>
    <property type="match status" value="1"/>
</dbReference>
<dbReference type="CDD" id="cd06225">
    <property type="entry name" value="HAMP"/>
    <property type="match status" value="1"/>
</dbReference>
<keyword evidence="5" id="KW-0472">Membrane</keyword>
<comment type="similarity">
    <text evidence="2">Belongs to the methyl-accepting chemotaxis (MCP) protein family.</text>
</comment>
<keyword evidence="5" id="KW-1133">Transmembrane helix</keyword>
<evidence type="ECO:0000256" key="3">
    <source>
        <dbReference type="PROSITE-ProRule" id="PRU00284"/>
    </source>
</evidence>
<evidence type="ECO:0000256" key="1">
    <source>
        <dbReference type="ARBA" id="ARBA00023224"/>
    </source>
</evidence>
<keyword evidence="9" id="KW-1185">Reference proteome</keyword>
<sequence>MLNDLKVKFKIFLLSFLLIAQCLIIGVMGNKYILNSNKNIDFMYKNNLLAIEWLNANRAEARGIEADIYYIILNPENKEKQNEKIADMENRSKMFSQNWENYKKTQINEEEKEIIANLEKNLEKYRNGRSEVINLALQGKTKEALDSYSKIEAYGDKFRDDLRSLSDYNTEAAEKRNIKYTNEGIRVTKIFITIILLSIVLGIILTLVISKSISDPLALAVEHLGILAKGDFSKQVPEEYKKRKDEIGDITRAIEAMSNSLRVLVENVKNQSHNIESAFATISNNINELNGSIEEVSAAAEELSAGMEETSASSEEMSASSMEIEKAVQSISKKAEEGSTAAGEINEKALKIRDNFAKAQQKSIDVMDESKGVLKKAIEESKVVEQINVLSEAIMEITSQTNLLALNAAIEAARAGEAGKGFAVVAEEIRQLAEQSKDAVEEIQTVTEKVNSSVSNLANSSNKLLNFMVTDVHKDYQEALNTADSYRQDTDFMNGIIEEFSATSEELLASIEELLKTIDQVAQAANEGADSTTNIAQNVVSVTEKSNDVIERIKSSNESINNLKEEMDNFKM</sequence>
<dbReference type="Pfam" id="PF00015">
    <property type="entry name" value="MCPsignal"/>
    <property type="match status" value="1"/>
</dbReference>
<feature type="coiled-coil region" evidence="4">
    <location>
        <begin position="78"/>
        <end position="135"/>
    </location>
</feature>
<dbReference type="PRINTS" id="PR00260">
    <property type="entry name" value="CHEMTRNSDUCR"/>
</dbReference>
<dbReference type="PROSITE" id="PS50885">
    <property type="entry name" value="HAMP"/>
    <property type="match status" value="1"/>
</dbReference>
<dbReference type="Gene3D" id="6.10.340.10">
    <property type="match status" value="1"/>
</dbReference>
<keyword evidence="4" id="KW-0175">Coiled coil</keyword>
<dbReference type="Proteomes" id="UP000175744">
    <property type="component" value="Unassembled WGS sequence"/>
</dbReference>
<comment type="caution">
    <text evidence="8">The sequence shown here is derived from an EMBL/GenBank/DDBJ whole genome shotgun (WGS) entry which is preliminary data.</text>
</comment>
<evidence type="ECO:0000256" key="4">
    <source>
        <dbReference type="SAM" id="Coils"/>
    </source>
</evidence>
<name>A0A1E8EVA5_9CLOT</name>
<dbReference type="Pfam" id="PF00672">
    <property type="entry name" value="HAMP"/>
    <property type="match status" value="1"/>
</dbReference>